<reference evidence="2 3" key="1">
    <citation type="journal article" date="2021" name="Sci. Rep.">
        <title>Genome sequencing of the multicellular alga Astrephomene provides insights into convergent evolution of germ-soma differentiation.</title>
        <authorList>
            <person name="Yamashita S."/>
            <person name="Yamamoto K."/>
            <person name="Matsuzaki R."/>
            <person name="Suzuki S."/>
            <person name="Yamaguchi H."/>
            <person name="Hirooka S."/>
            <person name="Minakuchi Y."/>
            <person name="Miyagishima S."/>
            <person name="Kawachi M."/>
            <person name="Toyoda A."/>
            <person name="Nozaki H."/>
        </authorList>
    </citation>
    <scope>NUCLEOTIDE SEQUENCE [LARGE SCALE GENOMIC DNA]</scope>
    <source>
        <strain evidence="2 3">NIES-4017</strain>
    </source>
</reference>
<feature type="region of interest" description="Disordered" evidence="1">
    <location>
        <begin position="1"/>
        <end position="75"/>
    </location>
</feature>
<dbReference type="EMBL" id="BMAR01000019">
    <property type="protein sequence ID" value="GFR47737.1"/>
    <property type="molecule type" value="Genomic_DNA"/>
</dbReference>
<sequence length="261" mass="28446">RRGSGEGDGGGGGREGWDEHGRRRGQMVGPPLFISSEKSTLETSGQDSQHLHQLHQHHQPQRMGAQHGSRPMGHRHLDPRVAQLLVDRTVQLSQSYSPRQMAQMLQLLFLRLDCYSSAPAAAPAPAIITTHLSPDAGLAALQQILYGNAVYLERLAGRSAVQLRQQQQPQQQGRQIRRRLTSRRLRDAVRELGAAALESVKTLAAAGAGAGTGEETEAGGSRGRGWGRGRLGDEGAAALLPRRWWRVYLAVMEVAVGEEEE</sequence>
<accession>A0AAD3HNZ6</accession>
<evidence type="ECO:0000313" key="3">
    <source>
        <dbReference type="Proteomes" id="UP001054857"/>
    </source>
</evidence>
<evidence type="ECO:0000313" key="2">
    <source>
        <dbReference type="EMBL" id="GFR47737.1"/>
    </source>
</evidence>
<dbReference type="AlphaFoldDB" id="A0AAD3HNZ6"/>
<organism evidence="2 3">
    <name type="scientific">Astrephomene gubernaculifera</name>
    <dbReference type="NCBI Taxonomy" id="47775"/>
    <lineage>
        <taxon>Eukaryota</taxon>
        <taxon>Viridiplantae</taxon>
        <taxon>Chlorophyta</taxon>
        <taxon>core chlorophytes</taxon>
        <taxon>Chlorophyceae</taxon>
        <taxon>CS clade</taxon>
        <taxon>Chlamydomonadales</taxon>
        <taxon>Astrephomenaceae</taxon>
        <taxon>Astrephomene</taxon>
    </lineage>
</organism>
<feature type="region of interest" description="Disordered" evidence="1">
    <location>
        <begin position="207"/>
        <end position="227"/>
    </location>
</feature>
<gene>
    <name evidence="2" type="ORF">Agub_g9502</name>
</gene>
<comment type="caution">
    <text evidence="2">The sequence shown here is derived from an EMBL/GenBank/DDBJ whole genome shotgun (WGS) entry which is preliminary data.</text>
</comment>
<feature type="non-terminal residue" evidence="2">
    <location>
        <position position="1"/>
    </location>
</feature>
<keyword evidence="3" id="KW-1185">Reference proteome</keyword>
<feature type="compositionally biased region" description="Gly residues" evidence="1">
    <location>
        <begin position="1"/>
        <end position="14"/>
    </location>
</feature>
<feature type="compositionally biased region" description="Polar residues" evidence="1">
    <location>
        <begin position="36"/>
        <end position="48"/>
    </location>
</feature>
<proteinExistence type="predicted"/>
<protein>
    <submittedName>
        <fullName evidence="2">Uncharacterized protein</fullName>
    </submittedName>
</protein>
<evidence type="ECO:0000256" key="1">
    <source>
        <dbReference type="SAM" id="MobiDB-lite"/>
    </source>
</evidence>
<dbReference type="Proteomes" id="UP001054857">
    <property type="component" value="Unassembled WGS sequence"/>
</dbReference>
<name>A0AAD3HNZ6_9CHLO</name>